<dbReference type="Pfam" id="PF09243">
    <property type="entry name" value="Rsm22"/>
    <property type="match status" value="1"/>
</dbReference>
<dbReference type="GO" id="GO:0046872">
    <property type="term" value="F:metal ion binding"/>
    <property type="evidence" value="ECO:0007669"/>
    <property type="project" value="UniProtKB-KW"/>
</dbReference>
<feature type="compositionally biased region" description="Basic and acidic residues" evidence="8">
    <location>
        <begin position="882"/>
        <end position="892"/>
    </location>
</feature>
<proteinExistence type="predicted"/>
<feature type="compositionally biased region" description="Basic and acidic residues" evidence="8">
    <location>
        <begin position="820"/>
        <end position="832"/>
    </location>
</feature>
<feature type="compositionally biased region" description="Polar residues" evidence="8">
    <location>
        <begin position="61"/>
        <end position="79"/>
    </location>
</feature>
<dbReference type="GeneID" id="87813416"/>
<keyword evidence="5" id="KW-0411">Iron-sulfur</keyword>
<organism evidence="9 10">
    <name type="scientific">Dichotomopilus funicola</name>
    <dbReference type="NCBI Taxonomy" id="1934379"/>
    <lineage>
        <taxon>Eukaryota</taxon>
        <taxon>Fungi</taxon>
        <taxon>Dikarya</taxon>
        <taxon>Ascomycota</taxon>
        <taxon>Pezizomycotina</taxon>
        <taxon>Sordariomycetes</taxon>
        <taxon>Sordariomycetidae</taxon>
        <taxon>Sordariales</taxon>
        <taxon>Chaetomiaceae</taxon>
        <taxon>Dichotomopilus</taxon>
    </lineage>
</organism>
<dbReference type="AlphaFoldDB" id="A0AAN6V617"/>
<dbReference type="Gene3D" id="3.40.50.150">
    <property type="entry name" value="Vaccinia Virus protein VP39"/>
    <property type="match status" value="1"/>
</dbReference>
<evidence type="ECO:0000256" key="6">
    <source>
        <dbReference type="ARBA" id="ARBA00023128"/>
    </source>
</evidence>
<dbReference type="RefSeq" id="XP_062638387.1">
    <property type="nucleotide sequence ID" value="XM_062776803.1"/>
</dbReference>
<evidence type="ECO:0000256" key="1">
    <source>
        <dbReference type="ARBA" id="ARBA00004173"/>
    </source>
</evidence>
<sequence>MQNRCPGCRAQLLSFYDALLLPRGRPAGQQFMRARLHGPSKASPAAAAAASAAARPWHGSSARQFSTTVPVRQEPVTNSEPTRETTKPTPEEIETIVRQAKQTFGNSLPPDYLTPEEYKVYERLYGPPLHPTTPEDVGISLRPQGDEDQPVLLQETEYGTMEEVEYTFDQSTAILPEQLEGEVEGEIEETVLDLGEDGQVDVALDADYEAAGEFEPAADGQTEYLSVPANNQREYDVLIKLQRDFEVASQRALEEKALEEERIRQEEEAEEQRAIEKAENETAQEEFVEAEQEMDLELMEEEYAGTRVHEYTMLGQFKTTPRTLYLPKQNFVQPITELLGRTDPTHVAEAAERMLGGPMLPHGPGTPKLRTNYPQKGVAMEAGHHRMSQIEADTYLATVLPGLYATSTSILVEVRKRLGEGWIREMLARPDGAGPRVLDVGAGGAGLAAWEAVLQAEWDILRENGTVEGRKPPGKKTVVVGSENLRQRVSRFLDDTTFLPRLPDYLHSIEGGERKLDSGGGPAPRKVFDVIIASHQLMAIDKEWKRKDLLDNLWTMLNPQGGVLIVMEKGHPRGFEAVANVRDRVLDEFIIPPTPQEHKQDEQLQSEDERVREPGMIIAPCTNHGKCPMYLAPGLTPGRKDFCHFSQRFIRPPFLQKVLNATHHNHEDIDFSYVAVRRGARPDPTGFLQGKEAADKAFAGYEDNSSSLSPSSASASSSSLAPHPLSLPRAILPPLKRHGHITFDMCTPAGNIERWVVPKSFSKQAYHDARKSAWGDLWALGAKTRTTRAVRLGKAGVDTGDGGVRSRAAAAEAGGKSRGKNKERVIDIKVDPRYGMQGASERVKPGSRQAERRTKGGRRVKLDDIMKELGADKMEEEEDPEYRDFMRKKGGL</sequence>
<dbReference type="InterPro" id="IPR052571">
    <property type="entry name" value="Mt_RNA_Methyltransferase"/>
</dbReference>
<keyword evidence="4" id="KW-0408">Iron</keyword>
<feature type="compositionally biased region" description="Low complexity" evidence="8">
    <location>
        <begin position="42"/>
        <end position="54"/>
    </location>
</feature>
<evidence type="ECO:0000256" key="7">
    <source>
        <dbReference type="ARBA" id="ARBA00045681"/>
    </source>
</evidence>
<comment type="subcellular location">
    <subcellularLocation>
        <location evidence="1">Mitochondrion</location>
    </subcellularLocation>
</comment>
<feature type="region of interest" description="Disordered" evidence="8">
    <location>
        <begin position="36"/>
        <end position="90"/>
    </location>
</feature>
<accession>A0AAN6V617</accession>
<keyword evidence="6" id="KW-0496">Mitochondrion</keyword>
<dbReference type="SUPFAM" id="SSF53335">
    <property type="entry name" value="S-adenosyl-L-methionine-dependent methyltransferases"/>
    <property type="match status" value="1"/>
</dbReference>
<dbReference type="GO" id="GO:0006412">
    <property type="term" value="P:translation"/>
    <property type="evidence" value="ECO:0007669"/>
    <property type="project" value="InterPro"/>
</dbReference>
<feature type="compositionally biased region" description="Basic and acidic residues" evidence="8">
    <location>
        <begin position="259"/>
        <end position="280"/>
    </location>
</feature>
<dbReference type="InterPro" id="IPR015324">
    <property type="entry name" value="Ribosomal_Rsm22-like"/>
</dbReference>
<dbReference type="Proteomes" id="UP001302676">
    <property type="component" value="Unassembled WGS sequence"/>
</dbReference>
<dbReference type="GO" id="GO:0051536">
    <property type="term" value="F:iron-sulfur cluster binding"/>
    <property type="evidence" value="ECO:0007669"/>
    <property type="project" value="UniProtKB-KW"/>
</dbReference>
<feature type="compositionally biased region" description="Basic and acidic residues" evidence="8">
    <location>
        <begin position="81"/>
        <end position="90"/>
    </location>
</feature>
<evidence type="ECO:0000256" key="8">
    <source>
        <dbReference type="SAM" id="MobiDB-lite"/>
    </source>
</evidence>
<dbReference type="GO" id="GO:0008168">
    <property type="term" value="F:methyltransferase activity"/>
    <property type="evidence" value="ECO:0007669"/>
    <property type="project" value="InterPro"/>
</dbReference>
<keyword evidence="3" id="KW-0809">Transit peptide</keyword>
<feature type="region of interest" description="Disordered" evidence="8">
    <location>
        <begin position="802"/>
        <end position="892"/>
    </location>
</feature>
<dbReference type="EMBL" id="MU853572">
    <property type="protein sequence ID" value="KAK4145016.1"/>
    <property type="molecule type" value="Genomic_DNA"/>
</dbReference>
<keyword evidence="2" id="KW-0479">Metal-binding</keyword>
<evidence type="ECO:0000256" key="2">
    <source>
        <dbReference type="ARBA" id="ARBA00022723"/>
    </source>
</evidence>
<reference evidence="9" key="1">
    <citation type="journal article" date="2023" name="Mol. Phylogenet. Evol.">
        <title>Genome-scale phylogeny and comparative genomics of the fungal order Sordariales.</title>
        <authorList>
            <person name="Hensen N."/>
            <person name="Bonometti L."/>
            <person name="Westerberg I."/>
            <person name="Brannstrom I.O."/>
            <person name="Guillou S."/>
            <person name="Cros-Aarteil S."/>
            <person name="Calhoun S."/>
            <person name="Haridas S."/>
            <person name="Kuo A."/>
            <person name="Mondo S."/>
            <person name="Pangilinan J."/>
            <person name="Riley R."/>
            <person name="LaButti K."/>
            <person name="Andreopoulos B."/>
            <person name="Lipzen A."/>
            <person name="Chen C."/>
            <person name="Yan M."/>
            <person name="Daum C."/>
            <person name="Ng V."/>
            <person name="Clum A."/>
            <person name="Steindorff A."/>
            <person name="Ohm R.A."/>
            <person name="Martin F."/>
            <person name="Silar P."/>
            <person name="Natvig D.O."/>
            <person name="Lalanne C."/>
            <person name="Gautier V."/>
            <person name="Ament-Velasquez S.L."/>
            <person name="Kruys A."/>
            <person name="Hutchinson M.I."/>
            <person name="Powell A.J."/>
            <person name="Barry K."/>
            <person name="Miller A.N."/>
            <person name="Grigoriev I.V."/>
            <person name="Debuchy R."/>
            <person name="Gladieux P."/>
            <person name="Hiltunen Thoren M."/>
            <person name="Johannesson H."/>
        </authorList>
    </citation>
    <scope>NUCLEOTIDE SEQUENCE</scope>
    <source>
        <strain evidence="9">CBS 141.50</strain>
    </source>
</reference>
<feature type="compositionally biased region" description="Basic and acidic residues" evidence="8">
    <location>
        <begin position="841"/>
        <end position="873"/>
    </location>
</feature>
<dbReference type="GO" id="GO:0005763">
    <property type="term" value="C:mitochondrial small ribosomal subunit"/>
    <property type="evidence" value="ECO:0007669"/>
    <property type="project" value="TreeGrafter"/>
</dbReference>
<name>A0AAN6V617_9PEZI</name>
<reference evidence="9" key="2">
    <citation type="submission" date="2023-05" db="EMBL/GenBank/DDBJ databases">
        <authorList>
            <consortium name="Lawrence Berkeley National Laboratory"/>
            <person name="Steindorff A."/>
            <person name="Hensen N."/>
            <person name="Bonometti L."/>
            <person name="Westerberg I."/>
            <person name="Brannstrom I.O."/>
            <person name="Guillou S."/>
            <person name="Cros-Aarteil S."/>
            <person name="Calhoun S."/>
            <person name="Haridas S."/>
            <person name="Kuo A."/>
            <person name="Mondo S."/>
            <person name="Pangilinan J."/>
            <person name="Riley R."/>
            <person name="Labutti K."/>
            <person name="Andreopoulos B."/>
            <person name="Lipzen A."/>
            <person name="Chen C."/>
            <person name="Yanf M."/>
            <person name="Daum C."/>
            <person name="Ng V."/>
            <person name="Clum A."/>
            <person name="Ohm R."/>
            <person name="Martin F."/>
            <person name="Silar P."/>
            <person name="Natvig D."/>
            <person name="Lalanne C."/>
            <person name="Gautier V."/>
            <person name="Ament-Velasquez S.L."/>
            <person name="Kruys A."/>
            <person name="Hutchinson M.I."/>
            <person name="Powell A.J."/>
            <person name="Barry K."/>
            <person name="Miller A.N."/>
            <person name="Grigoriev I.V."/>
            <person name="Debuchy R."/>
            <person name="Gladieux P."/>
            <person name="Thoren M.H."/>
            <person name="Johannesson H."/>
        </authorList>
    </citation>
    <scope>NUCLEOTIDE SEQUENCE</scope>
    <source>
        <strain evidence="9">CBS 141.50</strain>
    </source>
</reference>
<evidence type="ECO:0000256" key="4">
    <source>
        <dbReference type="ARBA" id="ARBA00023004"/>
    </source>
</evidence>
<evidence type="ECO:0000313" key="10">
    <source>
        <dbReference type="Proteomes" id="UP001302676"/>
    </source>
</evidence>
<keyword evidence="10" id="KW-1185">Reference proteome</keyword>
<protein>
    <submittedName>
        <fullName evidence="9">Mitochondrial small ribosomal subunit Rsm22-domain-containing protein</fullName>
    </submittedName>
</protein>
<comment type="function">
    <text evidence="7">Mitochondrial ribosome (mitoribosome) assembly factor. Binds at the interface of the head and body domains of the mitochondrial small ribosomal subunit (mt-SSU), occluding the mRNA channel and preventing compaction of the head domain towards the body. Probable inactive methyltransferase: retains the characteristic folding and ability to bind S-adenosyl-L-methionine, but it probably lost its methyltransferase activity.</text>
</comment>
<dbReference type="GO" id="GO:0003735">
    <property type="term" value="F:structural constituent of ribosome"/>
    <property type="evidence" value="ECO:0007669"/>
    <property type="project" value="TreeGrafter"/>
</dbReference>
<comment type="caution">
    <text evidence="9">The sequence shown here is derived from an EMBL/GenBank/DDBJ whole genome shotgun (WGS) entry which is preliminary data.</text>
</comment>
<gene>
    <name evidence="9" type="ORF">C8A04DRAFT_11015</name>
</gene>
<evidence type="ECO:0000256" key="5">
    <source>
        <dbReference type="ARBA" id="ARBA00023014"/>
    </source>
</evidence>
<dbReference type="InterPro" id="IPR029063">
    <property type="entry name" value="SAM-dependent_MTases_sf"/>
</dbReference>
<dbReference type="PANTHER" id="PTHR13184">
    <property type="entry name" value="37S RIBOSOMAL PROTEIN S22"/>
    <property type="match status" value="1"/>
</dbReference>
<dbReference type="PANTHER" id="PTHR13184:SF5">
    <property type="entry name" value="METHYLTRANSFERASE-LIKE PROTEIN 17, MITOCHONDRIAL"/>
    <property type="match status" value="1"/>
</dbReference>
<feature type="region of interest" description="Disordered" evidence="8">
    <location>
        <begin position="259"/>
        <end position="286"/>
    </location>
</feature>
<evidence type="ECO:0000256" key="3">
    <source>
        <dbReference type="ARBA" id="ARBA00022946"/>
    </source>
</evidence>
<evidence type="ECO:0000313" key="9">
    <source>
        <dbReference type="EMBL" id="KAK4145016.1"/>
    </source>
</evidence>